<accession>A0A8J6TKX1</accession>
<organism evidence="2 3">
    <name type="scientific">Candidatus Desulfolinea nitratireducens</name>
    <dbReference type="NCBI Taxonomy" id="2841698"/>
    <lineage>
        <taxon>Bacteria</taxon>
        <taxon>Bacillati</taxon>
        <taxon>Chloroflexota</taxon>
        <taxon>Anaerolineae</taxon>
        <taxon>Anaerolineales</taxon>
        <taxon>Anaerolineales incertae sedis</taxon>
        <taxon>Candidatus Desulfolinea</taxon>
    </lineage>
</organism>
<feature type="transmembrane region" description="Helical" evidence="1">
    <location>
        <begin position="76"/>
        <end position="97"/>
    </location>
</feature>
<feature type="transmembrane region" description="Helical" evidence="1">
    <location>
        <begin position="141"/>
        <end position="162"/>
    </location>
</feature>
<evidence type="ECO:0000256" key="1">
    <source>
        <dbReference type="SAM" id="Phobius"/>
    </source>
</evidence>
<proteinExistence type="predicted"/>
<keyword evidence="1" id="KW-0812">Transmembrane</keyword>
<feature type="transmembrane region" description="Helical" evidence="1">
    <location>
        <begin position="42"/>
        <end position="64"/>
    </location>
</feature>
<sequence>MRSIISQLKNWQLKRKGVLIESLLFMGLYAVLLISFSQDAIAIIWIESLAVMISTFAAAVLIFYSLPNIINVARHAWFMLAVALLIWTFAALTKLFLNLILGPSQLFNPYFVSINLVGYLITAYALLRLPTGGRHAAPTRFRFILDVLISSIAVAALAWLILAPPISNTIAIQLALILVLSAPIADLILLIIYINVLLTNIIPRVSANYLFAGFVAISLSDYISSSLEILGILGPGSFISLGWVIGALLIGIGGVNDKSNLNKL</sequence>
<feature type="transmembrane region" description="Helical" evidence="1">
    <location>
        <begin position="109"/>
        <end position="129"/>
    </location>
</feature>
<comment type="caution">
    <text evidence="2">The sequence shown here is derived from an EMBL/GenBank/DDBJ whole genome shotgun (WGS) entry which is preliminary data.</text>
</comment>
<keyword evidence="1" id="KW-0472">Membrane</keyword>
<feature type="transmembrane region" description="Helical" evidence="1">
    <location>
        <begin position="205"/>
        <end position="223"/>
    </location>
</feature>
<reference evidence="2 3" key="1">
    <citation type="submission" date="2020-08" db="EMBL/GenBank/DDBJ databases">
        <title>Bridging the membrane lipid divide: bacteria of the FCB group superphylum have the potential to synthesize archaeal ether lipids.</title>
        <authorList>
            <person name="Villanueva L."/>
            <person name="Von Meijenfeldt F.A.B."/>
            <person name="Westbye A.B."/>
            <person name="Yadav S."/>
            <person name="Hopmans E.C."/>
            <person name="Dutilh B.E."/>
            <person name="Sinninghe Damste J.S."/>
        </authorList>
    </citation>
    <scope>NUCLEOTIDE SEQUENCE [LARGE SCALE GENOMIC DNA]</scope>
    <source>
        <strain evidence="2">NIOZ-UU36</strain>
    </source>
</reference>
<keyword evidence="1" id="KW-1133">Transmembrane helix</keyword>
<gene>
    <name evidence="2" type="ORF">H8E29_17460</name>
</gene>
<dbReference type="AlphaFoldDB" id="A0A8J6TKX1"/>
<feature type="transmembrane region" description="Helical" evidence="1">
    <location>
        <begin position="174"/>
        <end position="198"/>
    </location>
</feature>
<evidence type="ECO:0000313" key="3">
    <source>
        <dbReference type="Proteomes" id="UP000614469"/>
    </source>
</evidence>
<protein>
    <submittedName>
        <fullName evidence="2">Uncharacterized protein</fullName>
    </submittedName>
</protein>
<dbReference type="EMBL" id="JACNJN010000222">
    <property type="protein sequence ID" value="MBC8337047.1"/>
    <property type="molecule type" value="Genomic_DNA"/>
</dbReference>
<feature type="transmembrane region" description="Helical" evidence="1">
    <location>
        <begin position="229"/>
        <end position="255"/>
    </location>
</feature>
<name>A0A8J6TKX1_9CHLR</name>
<feature type="transmembrane region" description="Helical" evidence="1">
    <location>
        <begin position="18"/>
        <end position="36"/>
    </location>
</feature>
<evidence type="ECO:0000313" key="2">
    <source>
        <dbReference type="EMBL" id="MBC8337047.1"/>
    </source>
</evidence>
<dbReference type="Proteomes" id="UP000614469">
    <property type="component" value="Unassembled WGS sequence"/>
</dbReference>